<name>A0A1G1ZUU7_9BACT</name>
<dbReference type="CDD" id="cd09279">
    <property type="entry name" value="RNase_HI_like"/>
    <property type="match status" value="1"/>
</dbReference>
<dbReference type="PANTHER" id="PTHR46387:SF2">
    <property type="entry name" value="RIBONUCLEASE HI"/>
    <property type="match status" value="1"/>
</dbReference>
<dbReference type="InterPro" id="IPR036397">
    <property type="entry name" value="RNaseH_sf"/>
</dbReference>
<dbReference type="GO" id="GO:0004523">
    <property type="term" value="F:RNA-DNA hybrid ribonuclease activity"/>
    <property type="evidence" value="ECO:0007669"/>
    <property type="project" value="InterPro"/>
</dbReference>
<dbReference type="GO" id="GO:0003676">
    <property type="term" value="F:nucleic acid binding"/>
    <property type="evidence" value="ECO:0007669"/>
    <property type="project" value="InterPro"/>
</dbReference>
<dbReference type="InterPro" id="IPR002156">
    <property type="entry name" value="RNaseH_domain"/>
</dbReference>
<evidence type="ECO:0000259" key="1">
    <source>
        <dbReference type="PROSITE" id="PS50879"/>
    </source>
</evidence>
<dbReference type="PROSITE" id="PS50879">
    <property type="entry name" value="RNASE_H_1"/>
    <property type="match status" value="1"/>
</dbReference>
<protein>
    <recommendedName>
        <fullName evidence="1">RNase H type-1 domain-containing protein</fullName>
    </recommendedName>
</protein>
<organism evidence="2 3">
    <name type="scientific">Candidatus Harrisonbacteria bacterium RIFOXYD1_FULL_40_9</name>
    <dbReference type="NCBI Taxonomy" id="1798412"/>
    <lineage>
        <taxon>Bacteria</taxon>
        <taxon>Candidatus Harrisoniibacteriota</taxon>
    </lineage>
</organism>
<evidence type="ECO:0000313" key="3">
    <source>
        <dbReference type="Proteomes" id="UP000176611"/>
    </source>
</evidence>
<dbReference type="AlphaFoldDB" id="A0A1G1ZUU7"/>
<dbReference type="InterPro" id="IPR012337">
    <property type="entry name" value="RNaseH-like_sf"/>
</dbReference>
<dbReference type="SUPFAM" id="SSF53098">
    <property type="entry name" value="Ribonuclease H-like"/>
    <property type="match status" value="1"/>
</dbReference>
<dbReference type="EMBL" id="MHJO01000036">
    <property type="protein sequence ID" value="OGY68498.1"/>
    <property type="molecule type" value="Genomic_DNA"/>
</dbReference>
<reference evidence="2 3" key="1">
    <citation type="journal article" date="2016" name="Nat. Commun.">
        <title>Thousands of microbial genomes shed light on interconnected biogeochemical processes in an aquifer system.</title>
        <authorList>
            <person name="Anantharaman K."/>
            <person name="Brown C.T."/>
            <person name="Hug L.A."/>
            <person name="Sharon I."/>
            <person name="Castelle C.J."/>
            <person name="Probst A.J."/>
            <person name="Thomas B.C."/>
            <person name="Singh A."/>
            <person name="Wilkins M.J."/>
            <person name="Karaoz U."/>
            <person name="Brodie E.L."/>
            <person name="Williams K.H."/>
            <person name="Hubbard S.S."/>
            <person name="Banfield J.F."/>
        </authorList>
    </citation>
    <scope>NUCLEOTIDE SEQUENCE [LARGE SCALE GENOMIC DNA]</scope>
</reference>
<dbReference type="Pfam" id="PF13456">
    <property type="entry name" value="RVT_3"/>
    <property type="match status" value="1"/>
</dbReference>
<dbReference type="Proteomes" id="UP000176611">
    <property type="component" value="Unassembled WGS sequence"/>
</dbReference>
<feature type="domain" description="RNase H type-1" evidence="1">
    <location>
        <begin position="3"/>
        <end position="139"/>
    </location>
</feature>
<dbReference type="PANTHER" id="PTHR46387">
    <property type="entry name" value="POLYNUCLEOTIDYL TRANSFERASE, RIBONUCLEASE H-LIKE SUPERFAMILY PROTEIN"/>
    <property type="match status" value="1"/>
</dbReference>
<sequence length="148" mass="16719">MQKEDIIILYTDGGSRGNPGPAAIGVFIKMNDGGERKYGEVIGNRTNNEAEYEALIFGLKKIRQLVGKEKTENMVVEVRTDSELMYSHLNGKYKIKEPTLKNLFIEVWNIKQDFKNVIFKHIPREENKVADQCVNEALDSGGAQKGML</sequence>
<proteinExistence type="predicted"/>
<gene>
    <name evidence="2" type="ORF">A2586_02090</name>
</gene>
<dbReference type="Gene3D" id="3.30.420.10">
    <property type="entry name" value="Ribonuclease H-like superfamily/Ribonuclease H"/>
    <property type="match status" value="1"/>
</dbReference>
<comment type="caution">
    <text evidence="2">The sequence shown here is derived from an EMBL/GenBank/DDBJ whole genome shotgun (WGS) entry which is preliminary data.</text>
</comment>
<accession>A0A1G1ZUU7</accession>
<evidence type="ECO:0000313" key="2">
    <source>
        <dbReference type="EMBL" id="OGY68498.1"/>
    </source>
</evidence>